<organism evidence="2 3">
    <name type="scientific">Crotalaria pallida</name>
    <name type="common">Smooth rattlebox</name>
    <name type="synonym">Crotalaria striata</name>
    <dbReference type="NCBI Taxonomy" id="3830"/>
    <lineage>
        <taxon>Eukaryota</taxon>
        <taxon>Viridiplantae</taxon>
        <taxon>Streptophyta</taxon>
        <taxon>Embryophyta</taxon>
        <taxon>Tracheophyta</taxon>
        <taxon>Spermatophyta</taxon>
        <taxon>Magnoliopsida</taxon>
        <taxon>eudicotyledons</taxon>
        <taxon>Gunneridae</taxon>
        <taxon>Pentapetalae</taxon>
        <taxon>rosids</taxon>
        <taxon>fabids</taxon>
        <taxon>Fabales</taxon>
        <taxon>Fabaceae</taxon>
        <taxon>Papilionoideae</taxon>
        <taxon>50 kb inversion clade</taxon>
        <taxon>genistoids sensu lato</taxon>
        <taxon>core genistoids</taxon>
        <taxon>Crotalarieae</taxon>
        <taxon>Crotalaria</taxon>
    </lineage>
</organism>
<keyword evidence="3" id="KW-1185">Reference proteome</keyword>
<dbReference type="Proteomes" id="UP001372338">
    <property type="component" value="Unassembled WGS sequence"/>
</dbReference>
<name>A0AAN9E804_CROPI</name>
<evidence type="ECO:0000313" key="3">
    <source>
        <dbReference type="Proteomes" id="UP001372338"/>
    </source>
</evidence>
<comment type="caution">
    <text evidence="2">The sequence shown here is derived from an EMBL/GenBank/DDBJ whole genome shotgun (WGS) entry which is preliminary data.</text>
</comment>
<dbReference type="EMBL" id="JAYWIO010000007">
    <property type="protein sequence ID" value="KAK7250602.1"/>
    <property type="molecule type" value="Genomic_DNA"/>
</dbReference>
<evidence type="ECO:0000313" key="2">
    <source>
        <dbReference type="EMBL" id="KAK7250602.1"/>
    </source>
</evidence>
<accession>A0AAN9E804</accession>
<protein>
    <submittedName>
        <fullName evidence="2">Uncharacterized protein</fullName>
    </submittedName>
</protein>
<sequence length="103" mass="11722">MVRTKILNIHLRGDNNDNVEQDPLARQRLTGSNRRNMVARRHVPQQEEEESGPSQFPAPNVDPVEGNQEGNDHVDDDNEDPQDTSPLTTYLDSVAHQIWIGKR</sequence>
<proteinExistence type="predicted"/>
<evidence type="ECO:0000256" key="1">
    <source>
        <dbReference type="SAM" id="MobiDB-lite"/>
    </source>
</evidence>
<feature type="region of interest" description="Disordered" evidence="1">
    <location>
        <begin position="1"/>
        <end position="90"/>
    </location>
</feature>
<reference evidence="2 3" key="1">
    <citation type="submission" date="2024-01" db="EMBL/GenBank/DDBJ databases">
        <title>The genomes of 5 underutilized Papilionoideae crops provide insights into root nodulation and disease resistanc.</title>
        <authorList>
            <person name="Yuan L."/>
        </authorList>
    </citation>
    <scope>NUCLEOTIDE SEQUENCE [LARGE SCALE GENOMIC DNA]</scope>
    <source>
        <strain evidence="2">ZHUSHIDOU_FW_LH</strain>
        <tissue evidence="2">Leaf</tissue>
    </source>
</reference>
<dbReference type="AlphaFoldDB" id="A0AAN9E804"/>
<gene>
    <name evidence="2" type="ORF">RIF29_33133</name>
</gene>